<evidence type="ECO:0000256" key="3">
    <source>
        <dbReference type="ARBA" id="ARBA00022475"/>
    </source>
</evidence>
<evidence type="ECO:0000259" key="10">
    <source>
        <dbReference type="PROSITE" id="PS50893"/>
    </source>
</evidence>
<keyword evidence="5" id="KW-0547">Nucleotide-binding</keyword>
<dbReference type="GO" id="GO:0006826">
    <property type="term" value="P:iron ion transport"/>
    <property type="evidence" value="ECO:0007669"/>
    <property type="project" value="UniProtKB-KW"/>
</dbReference>
<name>A0A4P8XM10_9BACL</name>
<dbReference type="CDD" id="cd03225">
    <property type="entry name" value="ABC_cobalt_CbiO_domain1"/>
    <property type="match status" value="1"/>
</dbReference>
<gene>
    <name evidence="11" type="ORF">E6C60_2643</name>
</gene>
<evidence type="ECO:0000256" key="2">
    <source>
        <dbReference type="ARBA" id="ARBA00022448"/>
    </source>
</evidence>
<evidence type="ECO:0000256" key="5">
    <source>
        <dbReference type="ARBA" id="ARBA00022741"/>
    </source>
</evidence>
<keyword evidence="7" id="KW-0408">Iron</keyword>
<feature type="domain" description="ABC transporter" evidence="10">
    <location>
        <begin position="2"/>
        <end position="217"/>
    </location>
</feature>
<keyword evidence="6 11" id="KW-0067">ATP-binding</keyword>
<evidence type="ECO:0000256" key="7">
    <source>
        <dbReference type="ARBA" id="ARBA00023004"/>
    </source>
</evidence>
<proteinExistence type="predicted"/>
<protein>
    <submittedName>
        <fullName evidence="11">Putative ferrichrome ABC transporter, ATP-binding protein FhuC</fullName>
    </submittedName>
</protein>
<dbReference type="InterPro" id="IPR051535">
    <property type="entry name" value="Siderophore_ABC-ATPase"/>
</dbReference>
<evidence type="ECO:0000256" key="8">
    <source>
        <dbReference type="ARBA" id="ARBA00023065"/>
    </source>
</evidence>
<dbReference type="KEGG" id="palo:E6C60_2643"/>
<evidence type="ECO:0000313" key="12">
    <source>
        <dbReference type="Proteomes" id="UP000300879"/>
    </source>
</evidence>
<organism evidence="11 12">
    <name type="scientific">Paenibacillus algicola</name>
    <dbReference type="NCBI Taxonomy" id="2565926"/>
    <lineage>
        <taxon>Bacteria</taxon>
        <taxon>Bacillati</taxon>
        <taxon>Bacillota</taxon>
        <taxon>Bacilli</taxon>
        <taxon>Bacillales</taxon>
        <taxon>Paenibacillaceae</taxon>
        <taxon>Paenibacillus</taxon>
    </lineage>
</organism>
<evidence type="ECO:0000256" key="9">
    <source>
        <dbReference type="ARBA" id="ARBA00023136"/>
    </source>
</evidence>
<dbReference type="GO" id="GO:0005886">
    <property type="term" value="C:plasma membrane"/>
    <property type="evidence" value="ECO:0007669"/>
    <property type="project" value="UniProtKB-SubCell"/>
</dbReference>
<dbReference type="InterPro" id="IPR027417">
    <property type="entry name" value="P-loop_NTPase"/>
</dbReference>
<keyword evidence="4" id="KW-0410">Iron transport</keyword>
<dbReference type="PROSITE" id="PS50893">
    <property type="entry name" value="ABC_TRANSPORTER_2"/>
    <property type="match status" value="1"/>
</dbReference>
<dbReference type="GO" id="GO:0016887">
    <property type="term" value="F:ATP hydrolysis activity"/>
    <property type="evidence" value="ECO:0007669"/>
    <property type="project" value="InterPro"/>
</dbReference>
<dbReference type="Proteomes" id="UP000300879">
    <property type="component" value="Chromosome"/>
</dbReference>
<evidence type="ECO:0000313" key="11">
    <source>
        <dbReference type="EMBL" id="QCT03355.1"/>
    </source>
</evidence>
<dbReference type="GO" id="GO:0022857">
    <property type="term" value="F:transmembrane transporter activity"/>
    <property type="evidence" value="ECO:0007669"/>
    <property type="project" value="UniProtKB-ARBA"/>
</dbReference>
<accession>A0A4P8XM10</accession>
<dbReference type="InterPro" id="IPR003439">
    <property type="entry name" value="ABC_transporter-like_ATP-bd"/>
</dbReference>
<comment type="subcellular location">
    <subcellularLocation>
        <location evidence="1">Cell membrane</location>
        <topology evidence="1">Peripheral membrane protein</topology>
    </subcellularLocation>
</comment>
<dbReference type="Gene3D" id="3.40.50.300">
    <property type="entry name" value="P-loop containing nucleotide triphosphate hydrolases"/>
    <property type="match status" value="1"/>
</dbReference>
<dbReference type="PANTHER" id="PTHR42771">
    <property type="entry name" value="IRON(3+)-HYDROXAMATE IMPORT ATP-BINDING PROTEIN FHUC"/>
    <property type="match status" value="1"/>
</dbReference>
<reference evidence="11 12" key="1">
    <citation type="submission" date="2019-05" db="EMBL/GenBank/DDBJ databases">
        <authorList>
            <person name="Chen C."/>
        </authorList>
    </citation>
    <scope>NUCLEOTIDE SEQUENCE [LARGE SCALE GENOMIC DNA]</scope>
    <source>
        <strain evidence="11 12">HB172198</strain>
    </source>
</reference>
<dbReference type="EMBL" id="CP040396">
    <property type="protein sequence ID" value="QCT03355.1"/>
    <property type="molecule type" value="Genomic_DNA"/>
</dbReference>
<dbReference type="RefSeq" id="WP_138226245.1">
    <property type="nucleotide sequence ID" value="NZ_CP040396.1"/>
</dbReference>
<dbReference type="SUPFAM" id="SSF52540">
    <property type="entry name" value="P-loop containing nucleoside triphosphate hydrolases"/>
    <property type="match status" value="1"/>
</dbReference>
<keyword evidence="8" id="KW-0406">Ion transport</keyword>
<sequence length="217" mass="24530">MIQLLNVSKSYNGVQALDQISATIPQGQITSITGPQGSGKSSLLSMISRVISKDSGEIWLDGKEINHWKSTDLSRKTSILKQTRSIGLRLTVRELVAFGRFPHSRGQLNEEDHQYMDEALDSMDLRKLQHTYMHQLNEDDTQRAYIAMIIAQNSDYVLLDEPFQQLNVQQCEDMMTILRRLAAEGQKTIVLAHPEHHCAFCNADCVFALRNGRIEAS</sequence>
<keyword evidence="3" id="KW-1003">Cell membrane</keyword>
<dbReference type="Pfam" id="PF00005">
    <property type="entry name" value="ABC_tran"/>
    <property type="match status" value="1"/>
</dbReference>
<evidence type="ECO:0000256" key="1">
    <source>
        <dbReference type="ARBA" id="ARBA00004202"/>
    </source>
</evidence>
<dbReference type="GO" id="GO:0005524">
    <property type="term" value="F:ATP binding"/>
    <property type="evidence" value="ECO:0007669"/>
    <property type="project" value="UniProtKB-KW"/>
</dbReference>
<dbReference type="InterPro" id="IPR015856">
    <property type="entry name" value="ABC_transpr_CbiO/EcfA_su"/>
</dbReference>
<keyword evidence="12" id="KW-1185">Reference proteome</keyword>
<dbReference type="PANTHER" id="PTHR42771:SF3">
    <property type="entry name" value="PETROBACTIN IMPORT ATP-BINDING PROTEIN YCLP"/>
    <property type="match status" value="1"/>
</dbReference>
<evidence type="ECO:0000256" key="4">
    <source>
        <dbReference type="ARBA" id="ARBA00022496"/>
    </source>
</evidence>
<keyword evidence="2" id="KW-0813">Transport</keyword>
<dbReference type="SMART" id="SM00382">
    <property type="entry name" value="AAA"/>
    <property type="match status" value="1"/>
</dbReference>
<dbReference type="InterPro" id="IPR003593">
    <property type="entry name" value="AAA+_ATPase"/>
</dbReference>
<evidence type="ECO:0000256" key="6">
    <source>
        <dbReference type="ARBA" id="ARBA00022840"/>
    </source>
</evidence>
<keyword evidence="9" id="KW-0472">Membrane</keyword>
<dbReference type="AlphaFoldDB" id="A0A4P8XM10"/>
<dbReference type="OrthoDB" id="9787851at2"/>